<name>A0A1X0S2F2_RHIZD</name>
<evidence type="ECO:0000313" key="2">
    <source>
        <dbReference type="EMBL" id="ORE18369.1"/>
    </source>
</evidence>
<feature type="transmembrane region" description="Helical" evidence="1">
    <location>
        <begin position="21"/>
        <end position="38"/>
    </location>
</feature>
<dbReference type="Proteomes" id="UP000242381">
    <property type="component" value="Unassembled WGS sequence"/>
</dbReference>
<dbReference type="EMBL" id="KV921332">
    <property type="protein sequence ID" value="ORE18369.1"/>
    <property type="molecule type" value="Genomic_DNA"/>
</dbReference>
<dbReference type="AlphaFoldDB" id="A0A1X0S2F2"/>
<reference evidence="2 3" key="1">
    <citation type="journal article" date="2016" name="Proc. Natl. Acad. Sci. U.S.A.">
        <title>Lipid metabolic changes in an early divergent fungus govern the establishment of a mutualistic symbiosis with endobacteria.</title>
        <authorList>
            <person name="Lastovetsky O.A."/>
            <person name="Gaspar M.L."/>
            <person name="Mondo S.J."/>
            <person name="LaButti K.M."/>
            <person name="Sandor L."/>
            <person name="Grigoriev I.V."/>
            <person name="Henry S.A."/>
            <person name="Pawlowska T.E."/>
        </authorList>
    </citation>
    <scope>NUCLEOTIDE SEQUENCE [LARGE SCALE GENOMIC DNA]</scope>
    <source>
        <strain evidence="2 3">ATCC 11559</strain>
    </source>
</reference>
<organism evidence="2 3">
    <name type="scientific">Rhizopus microsporus</name>
    <dbReference type="NCBI Taxonomy" id="58291"/>
    <lineage>
        <taxon>Eukaryota</taxon>
        <taxon>Fungi</taxon>
        <taxon>Fungi incertae sedis</taxon>
        <taxon>Mucoromycota</taxon>
        <taxon>Mucoromycotina</taxon>
        <taxon>Mucoromycetes</taxon>
        <taxon>Mucorales</taxon>
        <taxon>Mucorineae</taxon>
        <taxon>Rhizopodaceae</taxon>
        <taxon>Rhizopus</taxon>
    </lineage>
</organism>
<evidence type="ECO:0000313" key="3">
    <source>
        <dbReference type="Proteomes" id="UP000242381"/>
    </source>
</evidence>
<keyword evidence="1" id="KW-1133">Transmembrane helix</keyword>
<keyword evidence="1" id="KW-0812">Transmembrane</keyword>
<protein>
    <submittedName>
        <fullName evidence="2">Uncharacterized protein</fullName>
    </submittedName>
</protein>
<accession>A0A1X0S2F2</accession>
<evidence type="ECO:0000256" key="1">
    <source>
        <dbReference type="SAM" id="Phobius"/>
    </source>
</evidence>
<proteinExistence type="predicted"/>
<sequence length="101" mass="11993">MQVWTTTVDIYKMSFFDHRELLRVLLLENTCICTLPIVDLRPETYSEEPYFNFLMHFILSYCIHWFYTCLNASTVQMCSVNSKTQRYTASETFDVRHSSGI</sequence>
<feature type="transmembrane region" description="Helical" evidence="1">
    <location>
        <begin position="50"/>
        <end position="67"/>
    </location>
</feature>
<keyword evidence="1" id="KW-0472">Membrane</keyword>
<gene>
    <name evidence="2" type="ORF">BCV71DRAFT_235024</name>
</gene>